<feature type="transmembrane region" description="Helical" evidence="2">
    <location>
        <begin position="777"/>
        <end position="797"/>
    </location>
</feature>
<feature type="transmembrane region" description="Helical" evidence="2">
    <location>
        <begin position="183"/>
        <end position="199"/>
    </location>
</feature>
<dbReference type="Pfam" id="PF01564">
    <property type="entry name" value="Spermine_synth"/>
    <property type="match status" value="1"/>
</dbReference>
<feature type="transmembrane region" description="Helical" evidence="2">
    <location>
        <begin position="670"/>
        <end position="692"/>
    </location>
</feature>
<dbReference type="SUPFAM" id="SSF103473">
    <property type="entry name" value="MFS general substrate transporter"/>
    <property type="match status" value="1"/>
</dbReference>
<evidence type="ECO:0000256" key="2">
    <source>
        <dbReference type="SAM" id="Phobius"/>
    </source>
</evidence>
<name>A0A3B1BTM3_9ZZZZ</name>
<feature type="transmembrane region" description="Helical" evidence="2">
    <location>
        <begin position="160"/>
        <end position="177"/>
    </location>
</feature>
<feature type="transmembrane region" description="Helical" evidence="2">
    <location>
        <begin position="126"/>
        <end position="148"/>
    </location>
</feature>
<keyword evidence="2" id="KW-1133">Transmembrane helix</keyword>
<protein>
    <recommendedName>
        <fullName evidence="4">SAM-dependent methyltransferase</fullName>
    </recommendedName>
</protein>
<evidence type="ECO:0008006" key="4">
    <source>
        <dbReference type="Google" id="ProtNLM"/>
    </source>
</evidence>
<feature type="transmembrane region" description="Helical" evidence="2">
    <location>
        <begin position="208"/>
        <end position="228"/>
    </location>
</feature>
<feature type="transmembrane region" description="Helical" evidence="2">
    <location>
        <begin position="803"/>
        <end position="823"/>
    </location>
</feature>
<dbReference type="PANTHER" id="PTHR43317">
    <property type="entry name" value="THERMOSPERMINE SYNTHASE ACAULIS5"/>
    <property type="match status" value="1"/>
</dbReference>
<feature type="transmembrane region" description="Helical" evidence="2">
    <location>
        <begin position="713"/>
        <end position="733"/>
    </location>
</feature>
<proteinExistence type="predicted"/>
<dbReference type="GO" id="GO:0006596">
    <property type="term" value="P:polyamine biosynthetic process"/>
    <property type="evidence" value="ECO:0007669"/>
    <property type="project" value="UniProtKB-KW"/>
</dbReference>
<dbReference type="SUPFAM" id="SSF53335">
    <property type="entry name" value="S-adenosyl-L-methionine-dependent methyltransferases"/>
    <property type="match status" value="1"/>
</dbReference>
<feature type="transmembrane region" description="Helical" evidence="2">
    <location>
        <begin position="642"/>
        <end position="664"/>
    </location>
</feature>
<feature type="transmembrane region" description="Helical" evidence="2">
    <location>
        <begin position="600"/>
        <end position="622"/>
    </location>
</feature>
<sequence>NQTDPPCHIRPPYGQTLTVFLYFSIFTISVAILGYEILLMRLFSIAQWSHFAYMVISLALLGFGASGTFIAIARKWILPRFGSAYILNAALFSFAMIGCYAVAQRIPFNPLEIAWDKIQWLYLCQMYLVLSVPFFFAANCIGLALANFGERIGEIYRADLLGAGSGALGITLCLFYFSPSASLKLLGGLGFIAAGLVAFDKGLFHSRWLAVGLIIFGSVASALIPNAWVNPRISQYKSLSQYMQVPGTKIVEERYSPLGLLTVVESAVIPFRYAPGLSLNNVTEPPSQIAIFTDADSISVITKSGADMSELSFLDSMTSALPYHIIKDPDTLVLGAGGGMDVLQALYHNAKSVDAVELNPQVVSLVKDTFSDFAGNIYNRNNVQVHIAEARGFVAASLKKYDLILLSLIDSFAASSAGVHAMNESYIYTTEAFTEYIKGLNPEGVLAVTRWLKLPPRDTLKLFATAVAALEERGIKDPGSMLALIRSPNTTTLLLKNGAFTEKENNAIRNFCESRSFDTAYYPGMQKEEANRLNVLRKPYFFEGASAILGKDRKSFFRNYKFDIKPATDDRPHFFNFFKWSSAPEFFSLIKRGGAPLVEWGYLILVLTLIQALFISVVLIVLPLKALKTRAKPRRDKSRVIVYFTSLGLAFMFVEIAFIQKFILFLSHPIYAVAVVLSSFLIFAGLGSGFSARMADRYSGHNSLFLRLTPVEIAVGFIIVVALTHLVSLPYLFNWFSYFPDTVKIIASVLLLSPLAFFMGMPFPLGLSRVAEMTPELVPWAWGVNGCASVISAALATLLAVHFGFSVVVTIAMILYSVAAFSMRKAFVR</sequence>
<evidence type="ECO:0000256" key="1">
    <source>
        <dbReference type="ARBA" id="ARBA00023115"/>
    </source>
</evidence>
<feature type="non-terminal residue" evidence="3">
    <location>
        <position position="1"/>
    </location>
</feature>
<dbReference type="CDD" id="cd02440">
    <property type="entry name" value="AdoMet_MTases"/>
    <property type="match status" value="1"/>
</dbReference>
<keyword evidence="1" id="KW-0620">Polyamine biosynthesis</keyword>
<keyword evidence="2" id="KW-0812">Transmembrane</keyword>
<evidence type="ECO:0000313" key="3">
    <source>
        <dbReference type="EMBL" id="VAX15194.1"/>
    </source>
</evidence>
<keyword evidence="2" id="KW-0472">Membrane</keyword>
<dbReference type="AlphaFoldDB" id="A0A3B1BTM3"/>
<organism evidence="3">
    <name type="scientific">hydrothermal vent metagenome</name>
    <dbReference type="NCBI Taxonomy" id="652676"/>
    <lineage>
        <taxon>unclassified sequences</taxon>
        <taxon>metagenomes</taxon>
        <taxon>ecological metagenomes</taxon>
    </lineage>
</organism>
<dbReference type="EMBL" id="UOGA01000034">
    <property type="protein sequence ID" value="VAX15194.1"/>
    <property type="molecule type" value="Genomic_DNA"/>
</dbReference>
<feature type="transmembrane region" description="Helical" evidence="2">
    <location>
        <begin position="85"/>
        <end position="106"/>
    </location>
</feature>
<reference evidence="3" key="1">
    <citation type="submission" date="2018-06" db="EMBL/GenBank/DDBJ databases">
        <authorList>
            <person name="Zhirakovskaya E."/>
        </authorList>
    </citation>
    <scope>NUCLEOTIDE SEQUENCE</scope>
</reference>
<dbReference type="PANTHER" id="PTHR43317:SF1">
    <property type="entry name" value="THERMOSPERMINE SYNTHASE ACAULIS5"/>
    <property type="match status" value="1"/>
</dbReference>
<feature type="transmembrane region" description="Helical" evidence="2">
    <location>
        <begin position="19"/>
        <end position="39"/>
    </location>
</feature>
<dbReference type="InterPro" id="IPR036259">
    <property type="entry name" value="MFS_trans_sf"/>
</dbReference>
<dbReference type="InterPro" id="IPR029063">
    <property type="entry name" value="SAM-dependent_MTases_sf"/>
</dbReference>
<feature type="transmembrane region" description="Helical" evidence="2">
    <location>
        <begin position="745"/>
        <end position="765"/>
    </location>
</feature>
<gene>
    <name evidence="3" type="ORF">MNBD_NITROSPINAE04-294</name>
</gene>
<accession>A0A3B1BTM3</accession>
<dbReference type="Gene3D" id="3.40.50.150">
    <property type="entry name" value="Vaccinia Virus protein VP39"/>
    <property type="match status" value="1"/>
</dbReference>
<feature type="transmembrane region" description="Helical" evidence="2">
    <location>
        <begin position="51"/>
        <end position="73"/>
    </location>
</feature>